<evidence type="ECO:0000256" key="1">
    <source>
        <dbReference type="SAM" id="Coils"/>
    </source>
</evidence>
<dbReference type="EMBL" id="LR214970">
    <property type="protein sequence ID" value="VEU61049.1"/>
    <property type="molecule type" value="Genomic_DNA"/>
</dbReference>
<dbReference type="InterPro" id="IPR054788">
    <property type="entry name" value="MSC_0620_UU052-like"/>
</dbReference>
<keyword evidence="1" id="KW-0175">Coiled coil</keyword>
<protein>
    <recommendedName>
        <fullName evidence="6">Transmembrane protein</fullName>
    </recommendedName>
</protein>
<evidence type="ECO:0008006" key="6">
    <source>
        <dbReference type="Google" id="ProtNLM"/>
    </source>
</evidence>
<dbReference type="NCBIfam" id="NF045829">
    <property type="entry name" value="UU052_fam"/>
    <property type="match status" value="1"/>
</dbReference>
<feature type="region of interest" description="Disordered" evidence="2">
    <location>
        <begin position="27"/>
        <end position="58"/>
    </location>
</feature>
<evidence type="ECO:0000256" key="2">
    <source>
        <dbReference type="SAM" id="MobiDB-lite"/>
    </source>
</evidence>
<keyword evidence="3" id="KW-0812">Transmembrane</keyword>
<keyword evidence="3" id="KW-1133">Transmembrane helix</keyword>
<evidence type="ECO:0000313" key="5">
    <source>
        <dbReference type="Proteomes" id="UP000290942"/>
    </source>
</evidence>
<sequence>MSKNKLIYSLGFVTSATAPLMVISAQLDDKAKPQSETANKDKKPEEKPKTNDPNFSTFKEKNDKKISEAIDKSIGLMISYFKDQIQKNKADTETDYQTRLSKQIYLEKLVDFYESNKKEIKKDPDKFGMYITFPYVLAREKKYINGTVEFNNKQYENIIYGKGNDEKTKYDRAIDSSKIKKITEELNIVDEKRFQSAIEKYTSSMLEEIKSIALDESDILKIGKDYDFVYKKGKINDKDERVFTIETPKGFNSWDEYIISKFKTRFIEFDLRQNQEFIVEEPTPTQPKDIPYIPPLIPNKPVEQPPVEINLESLPILTPLIRAEYSTNSIENLNILANQKTADVFFFNNPINTKYQYEVQELTATSAKVAIYDKEKPNLKRTYTTDFNLESNQDPYKQEVLYQQIKAINDIALKFYGSLGLDEHLKYEKLANQTLINTVFGLVDQFTKTIYSLNYVIYQNENIIKLSEAYRNGKISIGDAYNNSANTFLTAIAASKFNGVSSWSAVPNAYDLLIETYKVDVLRHNKDIIFKNIEFMNSHANKFNVDQYNSNTIEKFVDTVNKQIHKLKAIAIVNNYTINEWFNGYISQITKIKENFLTLRTLAQNKEVSDDKSASEFAQAYKKAQEEINQQNKSVHKVQEIFGISIAVIGSLLILLTIILALVNIKKSKKYKLKTLYAVLTSLSLSLIIIGSILIFI</sequence>
<accession>A0A449A9U0</accession>
<organism evidence="4 5">
    <name type="scientific">Mycoplasmopsis bovigenitalium</name>
    <dbReference type="NCBI Taxonomy" id="2112"/>
    <lineage>
        <taxon>Bacteria</taxon>
        <taxon>Bacillati</taxon>
        <taxon>Mycoplasmatota</taxon>
        <taxon>Mycoplasmoidales</taxon>
        <taxon>Metamycoplasmataceae</taxon>
        <taxon>Mycoplasmopsis</taxon>
    </lineage>
</organism>
<evidence type="ECO:0000313" key="4">
    <source>
        <dbReference type="EMBL" id="VEU61049.1"/>
    </source>
</evidence>
<dbReference type="Proteomes" id="UP000290942">
    <property type="component" value="Chromosome"/>
</dbReference>
<evidence type="ECO:0000256" key="3">
    <source>
        <dbReference type="SAM" id="Phobius"/>
    </source>
</evidence>
<dbReference type="RefSeq" id="WP_129687867.1">
    <property type="nucleotide sequence ID" value="NZ_LR214970.1"/>
</dbReference>
<gene>
    <name evidence="4" type="ORF">NCTC10122_00637</name>
</gene>
<feature type="compositionally biased region" description="Basic and acidic residues" evidence="2">
    <location>
        <begin position="27"/>
        <end position="50"/>
    </location>
</feature>
<keyword evidence="3" id="KW-0472">Membrane</keyword>
<reference evidence="4 5" key="1">
    <citation type="submission" date="2019-01" db="EMBL/GenBank/DDBJ databases">
        <authorList>
            <consortium name="Pathogen Informatics"/>
        </authorList>
    </citation>
    <scope>NUCLEOTIDE SEQUENCE [LARGE SCALE GENOMIC DNA]</scope>
    <source>
        <strain evidence="4 5">NCTC10122</strain>
    </source>
</reference>
<proteinExistence type="predicted"/>
<name>A0A449A9U0_9BACT</name>
<dbReference type="AlphaFoldDB" id="A0A449A9U0"/>
<feature type="coiled-coil region" evidence="1">
    <location>
        <begin position="614"/>
        <end position="641"/>
    </location>
</feature>
<feature type="transmembrane region" description="Helical" evidence="3">
    <location>
        <begin position="641"/>
        <end position="663"/>
    </location>
</feature>
<feature type="transmembrane region" description="Helical" evidence="3">
    <location>
        <begin position="675"/>
        <end position="696"/>
    </location>
</feature>